<dbReference type="PANTHER" id="PTHR33823:SF4">
    <property type="entry name" value="GENERAL STRESS PROTEIN 16O"/>
    <property type="match status" value="1"/>
</dbReference>
<dbReference type="PROSITE" id="PS51128">
    <property type="entry name" value="ZF_DKSA_2"/>
    <property type="match status" value="1"/>
</dbReference>
<dbReference type="Gene3D" id="1.20.120.910">
    <property type="entry name" value="DksA, coiled-coil domain"/>
    <property type="match status" value="1"/>
</dbReference>
<feature type="domain" description="Zinc finger DksA/TraR C4-type" evidence="1">
    <location>
        <begin position="82"/>
        <end position="117"/>
    </location>
</feature>
<dbReference type="RefSeq" id="WP_014616849.1">
    <property type="nucleotide sequence ID" value="NZ_CDLS01000001.1"/>
</dbReference>
<organism evidence="2">
    <name type="scientific">Ralstonia solanacearum</name>
    <name type="common">Pseudomonas solanacearum</name>
    <dbReference type="NCBI Taxonomy" id="305"/>
    <lineage>
        <taxon>Bacteria</taxon>
        <taxon>Pseudomonadati</taxon>
        <taxon>Pseudomonadota</taxon>
        <taxon>Betaproteobacteria</taxon>
        <taxon>Burkholderiales</taxon>
        <taxon>Burkholderiaceae</taxon>
        <taxon>Ralstonia</taxon>
        <taxon>Ralstonia solanacearum species complex</taxon>
    </lineage>
</organism>
<proteinExistence type="predicted"/>
<dbReference type="AlphaFoldDB" id="A0A5H2PNX7"/>
<dbReference type="Pfam" id="PF01258">
    <property type="entry name" value="zf-dskA_traR"/>
    <property type="match status" value="1"/>
</dbReference>
<dbReference type="InterPro" id="IPR037187">
    <property type="entry name" value="DnaK_N"/>
</dbReference>
<name>A0A5H2PNX7_RALSL</name>
<dbReference type="InterPro" id="IPR000962">
    <property type="entry name" value="Znf_DskA_TraR"/>
</dbReference>
<dbReference type="GeneID" id="61361325"/>
<protein>
    <submittedName>
        <fullName evidence="2">Conjugal transfer protein TraR</fullName>
    </submittedName>
</protein>
<sequence>MTTLTEAQWTRLKALLDEQEGRIRRQMASLGASTAGSLQEGPLDEADLADQEMAGHTSHIMLNHYREELARIEAARWRMAQRQYGVCADCGEPIPFLRLQAQPVAERCLTCQHVRERR</sequence>
<dbReference type="SUPFAM" id="SSF109635">
    <property type="entry name" value="DnaK suppressor protein DksA, alpha-hairpin domain"/>
    <property type="match status" value="1"/>
</dbReference>
<dbReference type="PANTHER" id="PTHR33823">
    <property type="entry name" value="RNA POLYMERASE-BINDING TRANSCRIPTION FACTOR DKSA-RELATED"/>
    <property type="match status" value="1"/>
</dbReference>
<dbReference type="GO" id="GO:0008270">
    <property type="term" value="F:zinc ion binding"/>
    <property type="evidence" value="ECO:0007669"/>
    <property type="project" value="InterPro"/>
</dbReference>
<evidence type="ECO:0000259" key="1">
    <source>
        <dbReference type="Pfam" id="PF01258"/>
    </source>
</evidence>
<gene>
    <name evidence="2" type="ORF">C2L97_07805</name>
</gene>
<reference evidence="2" key="1">
    <citation type="submission" date="2018-01" db="EMBL/GenBank/DDBJ databases">
        <title>Complete Genome Sequence of three strains from Ralstonia solanacearum ecotype Moko sequevar IIA-53 from Brazil.</title>
        <authorList>
            <person name="Silva J.R."/>
            <person name="Albuquerque G.M.R."/>
            <person name="Pais A.K.L."/>
            <person name="Silva A.M.F."/>
            <person name="Boiteux M.E.N.F."/>
            <person name="Souza E.B."/>
            <person name="Mariano R.L.R."/>
        </authorList>
    </citation>
    <scope>NUCLEOTIDE SEQUENCE [LARGE SCALE GENOMIC DNA]</scope>
    <source>
        <strain evidence="2">SFC</strain>
    </source>
</reference>
<dbReference type="EMBL" id="CP026092">
    <property type="protein sequence ID" value="AYB55950.1"/>
    <property type="molecule type" value="Genomic_DNA"/>
</dbReference>
<evidence type="ECO:0000313" key="2">
    <source>
        <dbReference type="EMBL" id="AYB55950.1"/>
    </source>
</evidence>
<dbReference type="SUPFAM" id="SSF57716">
    <property type="entry name" value="Glucocorticoid receptor-like (DNA-binding domain)"/>
    <property type="match status" value="1"/>
</dbReference>
<accession>A0A5H2PNX7</accession>